<evidence type="ECO:0000259" key="3">
    <source>
        <dbReference type="Pfam" id="PF01073"/>
    </source>
</evidence>
<evidence type="ECO:0000313" key="4">
    <source>
        <dbReference type="EMBL" id="AUM12801.1"/>
    </source>
</evidence>
<dbReference type="PANTHER" id="PTHR43245">
    <property type="entry name" value="BIFUNCTIONAL POLYMYXIN RESISTANCE PROTEIN ARNA"/>
    <property type="match status" value="1"/>
</dbReference>
<protein>
    <recommendedName>
        <fullName evidence="3">3-beta hydroxysteroid dehydrogenase/isomerase domain-containing protein</fullName>
    </recommendedName>
</protein>
<feature type="domain" description="3-beta hydroxysteroid dehydrogenase/isomerase" evidence="3">
    <location>
        <begin position="4"/>
        <end position="253"/>
    </location>
</feature>
<keyword evidence="2" id="KW-0560">Oxidoreductase</keyword>
<dbReference type="InterPro" id="IPR002225">
    <property type="entry name" value="3Beta_OHSteriod_DH/Estase"/>
</dbReference>
<comment type="similarity">
    <text evidence="1">Belongs to the 3-beta-HSD family.</text>
</comment>
<dbReference type="GO" id="GO:0006694">
    <property type="term" value="P:steroid biosynthetic process"/>
    <property type="evidence" value="ECO:0007669"/>
    <property type="project" value="InterPro"/>
</dbReference>
<evidence type="ECO:0000313" key="5">
    <source>
        <dbReference type="Proteomes" id="UP000235116"/>
    </source>
</evidence>
<evidence type="ECO:0000256" key="2">
    <source>
        <dbReference type="ARBA" id="ARBA00023002"/>
    </source>
</evidence>
<dbReference type="GO" id="GO:0016616">
    <property type="term" value="F:oxidoreductase activity, acting on the CH-OH group of donors, NAD or NADP as acceptor"/>
    <property type="evidence" value="ECO:0007669"/>
    <property type="project" value="InterPro"/>
</dbReference>
<organism evidence="4 5">
    <name type="scientific">Ketobacter alkanivorans</name>
    <dbReference type="NCBI Taxonomy" id="1917421"/>
    <lineage>
        <taxon>Bacteria</taxon>
        <taxon>Pseudomonadati</taxon>
        <taxon>Pseudomonadota</taxon>
        <taxon>Gammaproteobacteria</taxon>
        <taxon>Pseudomonadales</taxon>
        <taxon>Ketobacteraceae</taxon>
        <taxon>Ketobacter</taxon>
    </lineage>
</organism>
<dbReference type="OrthoDB" id="9801056at2"/>
<reference evidence="5" key="1">
    <citation type="submission" date="2017-08" db="EMBL/GenBank/DDBJ databases">
        <title>Direct submision.</title>
        <authorList>
            <person name="Kim S.-J."/>
            <person name="Rhee S.-K."/>
        </authorList>
    </citation>
    <scope>NUCLEOTIDE SEQUENCE [LARGE SCALE GENOMIC DNA]</scope>
    <source>
        <strain evidence="5">GI5</strain>
    </source>
</reference>
<dbReference type="InterPro" id="IPR050177">
    <property type="entry name" value="Lipid_A_modif_metabolic_enz"/>
</dbReference>
<evidence type="ECO:0000256" key="1">
    <source>
        <dbReference type="ARBA" id="ARBA00009219"/>
    </source>
</evidence>
<dbReference type="Gene3D" id="3.40.50.720">
    <property type="entry name" value="NAD(P)-binding Rossmann-like Domain"/>
    <property type="match status" value="1"/>
</dbReference>
<dbReference type="Pfam" id="PF01073">
    <property type="entry name" value="3Beta_HSD"/>
    <property type="match status" value="1"/>
</dbReference>
<gene>
    <name evidence="4" type="ORF">Kalk_10390</name>
</gene>
<proteinExistence type="inferred from homology"/>
<dbReference type="SUPFAM" id="SSF51735">
    <property type="entry name" value="NAD(P)-binding Rossmann-fold domains"/>
    <property type="match status" value="1"/>
</dbReference>
<dbReference type="EMBL" id="CP022684">
    <property type="protein sequence ID" value="AUM12801.1"/>
    <property type="molecule type" value="Genomic_DNA"/>
</dbReference>
<name>A0A2K9LKU5_9GAMM</name>
<dbReference type="AlphaFoldDB" id="A0A2K9LKU5"/>
<dbReference type="PANTHER" id="PTHR43245:SF51">
    <property type="entry name" value="SHORT CHAIN DEHYDROGENASE_REDUCTASE FAMILY 42E, MEMBER 2"/>
    <property type="match status" value="1"/>
</dbReference>
<dbReference type="Proteomes" id="UP000235116">
    <property type="component" value="Chromosome"/>
</dbReference>
<dbReference type="InterPro" id="IPR036291">
    <property type="entry name" value="NAD(P)-bd_dom_sf"/>
</dbReference>
<accession>A0A2K9LKU5</accession>
<keyword evidence="5" id="KW-1185">Reference proteome</keyword>
<dbReference type="KEGG" id="kak:Kalk_10390"/>
<sequence>MNVLVTGGGGFLGRYIAEQLMQRGYVVSVLCRSAYPELSEQGINVIRGDVTNPDDVNRAIQGNTFVFHVAAMVGYWGSYEDFFNTNVNGTQNVINSCQMHGVSKLIYTSSPSVTMNNMDIHNGNESLPYQKQYHSHYSATKAIAERAVLAAHHPNGLHTVAIRPHLIVGPRDNHLLPRLLQKANSGKLKQIGPGHNKVSVTYVENAAHAHIMAAESPNTGGKAYFINEPEPVVLWPWLKHILANLNARQPRIKVPFKVAFAAGWVLELVYGALKIKKEPLVTRFIASELYRNHYFSIERAKRDFDYEPLFSFEQAERKTLDSIRNA</sequence>
<dbReference type="RefSeq" id="WP_101894184.1">
    <property type="nucleotide sequence ID" value="NZ_CP022684.1"/>
</dbReference>